<dbReference type="NCBIfam" id="TIGR03342">
    <property type="entry name" value="dsrC_tusE_dsvC"/>
    <property type="match status" value="1"/>
</dbReference>
<dbReference type="InterPro" id="IPR007453">
    <property type="entry name" value="DsrC/TusE"/>
</dbReference>
<organism evidence="4">
    <name type="scientific">hydrothermal vent metagenome</name>
    <dbReference type="NCBI Taxonomy" id="652676"/>
    <lineage>
        <taxon>unclassified sequences</taxon>
        <taxon>metagenomes</taxon>
        <taxon>ecological metagenomes</taxon>
    </lineage>
</organism>
<evidence type="ECO:0000313" key="4">
    <source>
        <dbReference type="EMBL" id="SFV81154.1"/>
    </source>
</evidence>
<protein>
    <submittedName>
        <fullName evidence="4">tRNA 2-thiouridine synthesizing protein E @ Dissimilatory sulfite reductase, gamma subunit</fullName>
        <ecNumber evidence="4">1.8.99.3</ecNumber>
        <ecNumber evidence="4">2.8.1.-</ecNumber>
    </submittedName>
</protein>
<evidence type="ECO:0000256" key="2">
    <source>
        <dbReference type="ARBA" id="ARBA00005718"/>
    </source>
</evidence>
<keyword evidence="4" id="KW-0560">Oxidoreductase</keyword>
<evidence type="ECO:0000256" key="3">
    <source>
        <dbReference type="ARBA" id="ARBA00022490"/>
    </source>
</evidence>
<keyword evidence="3" id="KW-0963">Cytoplasm</keyword>
<dbReference type="EC" id="2.8.1.-" evidence="4"/>
<dbReference type="Pfam" id="PF04358">
    <property type="entry name" value="DsrC"/>
    <property type="match status" value="1"/>
</dbReference>
<dbReference type="GO" id="GO:0097163">
    <property type="term" value="F:sulfur carrier activity"/>
    <property type="evidence" value="ECO:0007669"/>
    <property type="project" value="TreeGrafter"/>
</dbReference>
<comment type="subcellular location">
    <subcellularLocation>
        <location evidence="1">Cytoplasm</location>
    </subcellularLocation>
</comment>
<dbReference type="AlphaFoldDB" id="A0A1W1DIQ5"/>
<comment type="similarity">
    <text evidence="2">Belongs to the DsrC/TusE family.</text>
</comment>
<dbReference type="Gene3D" id="3.30.1420.10">
    <property type="match status" value="1"/>
</dbReference>
<dbReference type="SUPFAM" id="SSF69721">
    <property type="entry name" value="DsrC, the gamma subunit of dissimilatory sulfite reductase"/>
    <property type="match status" value="1"/>
</dbReference>
<dbReference type="GO" id="GO:0016740">
    <property type="term" value="F:transferase activity"/>
    <property type="evidence" value="ECO:0007669"/>
    <property type="project" value="UniProtKB-KW"/>
</dbReference>
<dbReference type="InterPro" id="IPR025526">
    <property type="entry name" value="DsrC-like_dom_sf"/>
</dbReference>
<dbReference type="PANTHER" id="PTHR37010:SF1">
    <property type="entry name" value="SULFURTRANSFERASE TUSE"/>
    <property type="match status" value="1"/>
</dbReference>
<dbReference type="InterPro" id="IPR042072">
    <property type="entry name" value="DsrC-like_C"/>
</dbReference>
<dbReference type="EC" id="1.8.99.3" evidence="4"/>
<reference evidence="4" key="1">
    <citation type="submission" date="2016-10" db="EMBL/GenBank/DDBJ databases">
        <authorList>
            <person name="de Groot N.N."/>
        </authorList>
    </citation>
    <scope>NUCLEOTIDE SEQUENCE</scope>
</reference>
<dbReference type="EMBL" id="FPHV01000050">
    <property type="protein sequence ID" value="SFV81154.1"/>
    <property type="molecule type" value="Genomic_DNA"/>
</dbReference>
<dbReference type="PIRSF" id="PIRSF006223">
    <property type="entry name" value="DsrC_TusE"/>
    <property type="match status" value="1"/>
</dbReference>
<name>A0A1W1DIQ5_9ZZZZ</name>
<proteinExistence type="inferred from homology"/>
<dbReference type="GO" id="GO:0005737">
    <property type="term" value="C:cytoplasm"/>
    <property type="evidence" value="ECO:0007669"/>
    <property type="project" value="UniProtKB-SubCell"/>
</dbReference>
<accession>A0A1W1DIQ5</accession>
<dbReference type="InterPro" id="IPR043163">
    <property type="entry name" value="DsrC-like_N"/>
</dbReference>
<dbReference type="PANTHER" id="PTHR37010">
    <property type="entry name" value="SULFURTRANSFERASE TUSE"/>
    <property type="match status" value="1"/>
</dbReference>
<gene>
    <name evidence="4" type="ORF">MNB_SUP05-6-843</name>
</gene>
<evidence type="ECO:0000256" key="1">
    <source>
        <dbReference type="ARBA" id="ARBA00004496"/>
    </source>
</evidence>
<keyword evidence="4" id="KW-0808">Transferase</keyword>
<dbReference type="Gene3D" id="1.10.10.370">
    <property type="entry name" value="DsrC-like protein, C-terminal domain"/>
    <property type="match status" value="1"/>
</dbReference>
<dbReference type="GO" id="GO:0002143">
    <property type="term" value="P:tRNA wobble position uridine thiolation"/>
    <property type="evidence" value="ECO:0007669"/>
    <property type="project" value="TreeGrafter"/>
</dbReference>
<sequence>MEVNGEIIELDNEGYLIEPNQWSREVAIELATEENLELKDEHWIVLGLMRDFYNENGIAPDVRHIFKQLGVDLDISKKEAKAKLFSLFPYGYVQQACKISGMRRPRGWSTG</sequence>
<dbReference type="GO" id="GO:0016491">
    <property type="term" value="F:oxidoreductase activity"/>
    <property type="evidence" value="ECO:0007669"/>
    <property type="project" value="UniProtKB-KW"/>
</dbReference>